<reference evidence="3" key="1">
    <citation type="submission" date="2020-12" db="EMBL/GenBank/DDBJ databases">
        <title>Vagococcus allomyrinae sp. nov. and Enterococcus lavae sp. nov., isolated from the larvae of Allomyrina dichotoma.</title>
        <authorList>
            <person name="Lee S.D."/>
        </authorList>
    </citation>
    <scope>NUCLEOTIDE SEQUENCE</scope>
    <source>
        <strain evidence="3">BWB3-3</strain>
    </source>
</reference>
<evidence type="ECO:0000313" key="3">
    <source>
        <dbReference type="EMBL" id="MBP1039465.1"/>
    </source>
</evidence>
<name>A0A940SSP0_9ENTE</name>
<gene>
    <name evidence="3" type="ORF">I6N95_00455</name>
</gene>
<dbReference type="RefSeq" id="WP_209524370.1">
    <property type="nucleotide sequence ID" value="NZ_JAEEGA010000001.1"/>
</dbReference>
<sequence>MSTQLLMIVLIILAVMNLGALVGLILVARQKIYLQTQIDELKQEIEEAPTKRGKKKKSKRKKKKAVMSDGTISDNSQ</sequence>
<feature type="transmembrane region" description="Helical" evidence="2">
    <location>
        <begin position="6"/>
        <end position="28"/>
    </location>
</feature>
<keyword evidence="2" id="KW-0812">Transmembrane</keyword>
<evidence type="ECO:0000313" key="4">
    <source>
        <dbReference type="Proteomes" id="UP000674938"/>
    </source>
</evidence>
<feature type="compositionally biased region" description="Basic residues" evidence="1">
    <location>
        <begin position="51"/>
        <end position="65"/>
    </location>
</feature>
<protein>
    <submittedName>
        <fullName evidence="3">Uncharacterized protein</fullName>
    </submittedName>
</protein>
<keyword evidence="2" id="KW-0472">Membrane</keyword>
<comment type="caution">
    <text evidence="3">The sequence shown here is derived from an EMBL/GenBank/DDBJ whole genome shotgun (WGS) entry which is preliminary data.</text>
</comment>
<dbReference type="Proteomes" id="UP000674938">
    <property type="component" value="Unassembled WGS sequence"/>
</dbReference>
<dbReference type="EMBL" id="JAEEGA010000001">
    <property type="protein sequence ID" value="MBP1039465.1"/>
    <property type="molecule type" value="Genomic_DNA"/>
</dbReference>
<evidence type="ECO:0000256" key="1">
    <source>
        <dbReference type="SAM" id="MobiDB-lite"/>
    </source>
</evidence>
<keyword evidence="4" id="KW-1185">Reference proteome</keyword>
<dbReference type="AlphaFoldDB" id="A0A940SSP0"/>
<accession>A0A940SSP0</accession>
<proteinExistence type="predicted"/>
<organism evidence="3 4">
    <name type="scientific">Vagococcus allomyrinae</name>
    <dbReference type="NCBI Taxonomy" id="2794353"/>
    <lineage>
        <taxon>Bacteria</taxon>
        <taxon>Bacillati</taxon>
        <taxon>Bacillota</taxon>
        <taxon>Bacilli</taxon>
        <taxon>Lactobacillales</taxon>
        <taxon>Enterococcaceae</taxon>
        <taxon>Vagococcus</taxon>
    </lineage>
</organism>
<keyword evidence="2" id="KW-1133">Transmembrane helix</keyword>
<feature type="region of interest" description="Disordered" evidence="1">
    <location>
        <begin position="45"/>
        <end position="77"/>
    </location>
</feature>
<evidence type="ECO:0000256" key="2">
    <source>
        <dbReference type="SAM" id="Phobius"/>
    </source>
</evidence>